<organism evidence="2 3">
    <name type="scientific">Puccinia striiformis</name>
    <dbReference type="NCBI Taxonomy" id="27350"/>
    <lineage>
        <taxon>Eukaryota</taxon>
        <taxon>Fungi</taxon>
        <taxon>Dikarya</taxon>
        <taxon>Basidiomycota</taxon>
        <taxon>Pucciniomycotina</taxon>
        <taxon>Pucciniomycetes</taxon>
        <taxon>Pucciniales</taxon>
        <taxon>Pucciniaceae</taxon>
        <taxon>Puccinia</taxon>
    </lineage>
</organism>
<dbReference type="VEuPathDB" id="FungiDB:PSHT_14707"/>
<dbReference type="Proteomes" id="UP000239156">
    <property type="component" value="Unassembled WGS sequence"/>
</dbReference>
<dbReference type="AlphaFoldDB" id="A0A2S4VYX7"/>
<feature type="compositionally biased region" description="Basic and acidic residues" evidence="1">
    <location>
        <begin position="76"/>
        <end position="98"/>
    </location>
</feature>
<sequence length="158" mass="17598">MGKTPLIDPFNHESRREKKLRAKHSARDLASQQTLSSLVNGTYQPPRMANHSRLRSSTSSRTSEDIGNSYQQEYHYVPDPDNHFEAESQSHIPHESHNRSVAATAALSSWGSIPWTSLRPSQIGHRLVSTSSILRLLQPSATTTGTLVTTEKRIAGRD</sequence>
<comment type="caution">
    <text evidence="2">The sequence shown here is derived from an EMBL/GenBank/DDBJ whole genome shotgun (WGS) entry which is preliminary data.</text>
</comment>
<dbReference type="EMBL" id="PKSL01000016">
    <property type="protein sequence ID" value="POW14724.1"/>
    <property type="molecule type" value="Genomic_DNA"/>
</dbReference>
<evidence type="ECO:0000313" key="3">
    <source>
        <dbReference type="Proteomes" id="UP000239156"/>
    </source>
</evidence>
<proteinExistence type="predicted"/>
<accession>A0A2S4VYX7</accession>
<evidence type="ECO:0000256" key="1">
    <source>
        <dbReference type="SAM" id="MobiDB-lite"/>
    </source>
</evidence>
<reference evidence="2" key="1">
    <citation type="submission" date="2017-12" db="EMBL/GenBank/DDBJ databases">
        <title>Gene loss provides genomic basis for host adaptation in cereal stripe rust fungi.</title>
        <authorList>
            <person name="Xia C."/>
        </authorList>
    </citation>
    <scope>NUCLEOTIDE SEQUENCE [LARGE SCALE GENOMIC DNA]</scope>
    <source>
        <strain evidence="2">93-210</strain>
    </source>
</reference>
<feature type="region of interest" description="Disordered" evidence="1">
    <location>
        <begin position="1"/>
        <end position="100"/>
    </location>
</feature>
<dbReference type="VEuPathDB" id="FungiDB:PSTT_02722"/>
<name>A0A2S4VYX7_9BASI</name>
<feature type="compositionally biased region" description="Polar residues" evidence="1">
    <location>
        <begin position="30"/>
        <end position="43"/>
    </location>
</feature>
<evidence type="ECO:0000313" key="2">
    <source>
        <dbReference type="EMBL" id="POW14724.1"/>
    </source>
</evidence>
<protein>
    <submittedName>
        <fullName evidence="2">Uncharacterized protein</fullName>
    </submittedName>
</protein>
<gene>
    <name evidence="2" type="ORF">PSTT_02722</name>
</gene>
<keyword evidence="3" id="KW-1185">Reference proteome</keyword>